<dbReference type="AlphaFoldDB" id="A0A8S9YK81"/>
<reference evidence="1" key="1">
    <citation type="submission" date="2019-07" db="EMBL/GenBank/DDBJ databases">
        <title>Annotation for the trematode Paragonimus miyazaki's.</title>
        <authorList>
            <person name="Choi Y.-J."/>
        </authorList>
    </citation>
    <scope>NUCLEOTIDE SEQUENCE</scope>
    <source>
        <strain evidence="1">Japan</strain>
    </source>
</reference>
<keyword evidence="2" id="KW-1185">Reference proteome</keyword>
<comment type="caution">
    <text evidence="1">The sequence shown here is derived from an EMBL/GenBank/DDBJ whole genome shotgun (WGS) entry which is preliminary data.</text>
</comment>
<evidence type="ECO:0000313" key="1">
    <source>
        <dbReference type="EMBL" id="KAF7255235.1"/>
    </source>
</evidence>
<name>A0A8S9YK81_9TREM</name>
<accession>A0A8S9YK81</accession>
<dbReference type="Proteomes" id="UP000822476">
    <property type="component" value="Unassembled WGS sequence"/>
</dbReference>
<protein>
    <submittedName>
        <fullName evidence="1">Uncharacterized protein</fullName>
    </submittedName>
</protein>
<gene>
    <name evidence="1" type="ORF">EG68_08722</name>
</gene>
<dbReference type="EMBL" id="JTDE01004167">
    <property type="protein sequence ID" value="KAF7255235.1"/>
    <property type="molecule type" value="Genomic_DNA"/>
</dbReference>
<evidence type="ECO:0000313" key="2">
    <source>
        <dbReference type="Proteomes" id="UP000822476"/>
    </source>
</evidence>
<organism evidence="1 2">
    <name type="scientific">Paragonimus skrjabini miyazakii</name>
    <dbReference type="NCBI Taxonomy" id="59628"/>
    <lineage>
        <taxon>Eukaryota</taxon>
        <taxon>Metazoa</taxon>
        <taxon>Spiralia</taxon>
        <taxon>Lophotrochozoa</taxon>
        <taxon>Platyhelminthes</taxon>
        <taxon>Trematoda</taxon>
        <taxon>Digenea</taxon>
        <taxon>Plagiorchiida</taxon>
        <taxon>Troglotremata</taxon>
        <taxon>Troglotrematidae</taxon>
        <taxon>Paragonimus</taxon>
    </lineage>
</organism>
<sequence length="77" mass="8665">MLRPTLPRVTNVVSTCCWSSLWSSRSSCGGSRDECLSPCPLCRHKCSDLPIFCFKFSLLTSHSSDCESLPSAYMRIW</sequence>
<proteinExistence type="predicted"/>